<dbReference type="InterPro" id="IPR054514">
    <property type="entry name" value="RhiE-like_linker"/>
</dbReference>
<dbReference type="Gene3D" id="3.40.47.10">
    <property type="match status" value="1"/>
</dbReference>
<dbReference type="InterPro" id="IPR049900">
    <property type="entry name" value="PKS_mFAS_DH"/>
</dbReference>
<evidence type="ECO:0000259" key="11">
    <source>
        <dbReference type="PROSITE" id="PS52019"/>
    </source>
</evidence>
<dbReference type="InterPro" id="IPR006162">
    <property type="entry name" value="Ppantetheine_attach_site"/>
</dbReference>
<keyword evidence="5" id="KW-0597">Phosphoprotein</keyword>
<dbReference type="SUPFAM" id="SSF53901">
    <property type="entry name" value="Thiolase-like"/>
    <property type="match status" value="1"/>
</dbReference>
<dbReference type="PANTHER" id="PTHR43775:SF37">
    <property type="entry name" value="SI:DKEY-61P9.11"/>
    <property type="match status" value="1"/>
</dbReference>
<keyword evidence="6" id="KW-0808">Transferase</keyword>
<dbReference type="PROSITE" id="PS50075">
    <property type="entry name" value="CARRIER"/>
    <property type="match status" value="2"/>
</dbReference>
<evidence type="ECO:0000256" key="6">
    <source>
        <dbReference type="ARBA" id="ARBA00022679"/>
    </source>
</evidence>
<dbReference type="InterPro" id="IPR042104">
    <property type="entry name" value="PKS_dehydratase_sf"/>
</dbReference>
<dbReference type="InterPro" id="IPR050091">
    <property type="entry name" value="PKS_NRPS_Biosynth_Enz"/>
</dbReference>
<evidence type="ECO:0000256" key="3">
    <source>
        <dbReference type="ARBA" id="ARBA00022450"/>
    </source>
</evidence>
<dbReference type="InterPro" id="IPR013968">
    <property type="entry name" value="PKS_KR"/>
</dbReference>
<dbReference type="InterPro" id="IPR014030">
    <property type="entry name" value="Ketoacyl_synth_N"/>
</dbReference>
<dbReference type="Pfam" id="PF02801">
    <property type="entry name" value="Ketoacyl-synt_C"/>
    <property type="match status" value="1"/>
</dbReference>
<dbReference type="PROSITE" id="PS52019">
    <property type="entry name" value="PKS_MFAS_DH"/>
    <property type="match status" value="1"/>
</dbReference>
<evidence type="ECO:0000313" key="13">
    <source>
        <dbReference type="Proteomes" id="UP001501175"/>
    </source>
</evidence>
<feature type="domain" description="Carrier" evidence="9">
    <location>
        <begin position="1603"/>
        <end position="1679"/>
    </location>
</feature>
<dbReference type="CDD" id="cd08953">
    <property type="entry name" value="KR_2_SDR_x"/>
    <property type="match status" value="1"/>
</dbReference>
<comment type="pathway">
    <text evidence="2">Antibiotic biosynthesis.</text>
</comment>
<dbReference type="InterPro" id="IPR020806">
    <property type="entry name" value="PKS_PP-bd"/>
</dbReference>
<evidence type="ECO:0000256" key="7">
    <source>
        <dbReference type="ARBA" id="ARBA00022737"/>
    </source>
</evidence>
<comment type="subcellular location">
    <subcellularLocation>
        <location evidence="1">Cytoplasm</location>
    </subcellularLocation>
</comment>
<feature type="region of interest" description="N-terminal hotdog fold" evidence="8">
    <location>
        <begin position="833"/>
        <end position="947"/>
    </location>
</feature>
<dbReference type="InterPro" id="IPR014031">
    <property type="entry name" value="Ketoacyl_synth_C"/>
</dbReference>
<feature type="domain" description="PKS/mFAS DH" evidence="11">
    <location>
        <begin position="833"/>
        <end position="1105"/>
    </location>
</feature>
<dbReference type="EMBL" id="BAABHD010000072">
    <property type="protein sequence ID" value="GAA4462945.1"/>
    <property type="molecule type" value="Genomic_DNA"/>
</dbReference>
<dbReference type="PROSITE" id="PS00012">
    <property type="entry name" value="PHOSPHOPANTETHEINE"/>
    <property type="match status" value="1"/>
</dbReference>
<dbReference type="InterPro" id="IPR049490">
    <property type="entry name" value="C883_1060-like_KR_N"/>
</dbReference>
<keyword evidence="13" id="KW-1185">Reference proteome</keyword>
<evidence type="ECO:0000256" key="8">
    <source>
        <dbReference type="PROSITE-ProRule" id="PRU01363"/>
    </source>
</evidence>
<feature type="domain" description="Ketosynthase family 3 (KS3)" evidence="10">
    <location>
        <begin position="139"/>
        <end position="564"/>
    </location>
</feature>
<keyword evidence="7" id="KW-0677">Repeat</keyword>
<dbReference type="Pfam" id="PF00561">
    <property type="entry name" value="Abhydrolase_1"/>
    <property type="match status" value="1"/>
</dbReference>
<dbReference type="Gene3D" id="3.10.129.110">
    <property type="entry name" value="Polyketide synthase dehydratase"/>
    <property type="match status" value="1"/>
</dbReference>
<comment type="caution">
    <text evidence="8">Lacks conserved residue(s) required for the propagation of feature annotation.</text>
</comment>
<evidence type="ECO:0000256" key="4">
    <source>
        <dbReference type="ARBA" id="ARBA00022490"/>
    </source>
</evidence>
<evidence type="ECO:0000256" key="5">
    <source>
        <dbReference type="ARBA" id="ARBA00022553"/>
    </source>
</evidence>
<dbReference type="Pfam" id="PF00550">
    <property type="entry name" value="PP-binding"/>
    <property type="match status" value="2"/>
</dbReference>
<evidence type="ECO:0000313" key="12">
    <source>
        <dbReference type="EMBL" id="GAA4462945.1"/>
    </source>
</evidence>
<sequence length="2063" mass="227260">MFMNILFQTEALLKKVIAEETKLPLSSLNRDETFETYGIESVMIVEITQKLERYFGPLSKTLFFEYRSINELAEYFAEHHAGDLQKIFDAREIPAPQPPPIVAPEASGATGLVEAPQPPLVKAVEVPRPAPGAAATQEQKEVAIIGISGRFPKAANMREFWRNLKNGRDCISEIPGELWDLEEFFDPIRGKDGKSYSKWGGFMDDIDKFDPLFFKMSNLEAESIDPQERLFLQTVYHTLNDAGYTSENLQGYRVGVYVGIMWSQYQLYGVEKANAGSSYASVANRVSYFFNFNGPSIGLDTMCSSSLTAVHLACESLVSGETDVAIAGGVNITVHPNKFLFLTKTGFASSDGRCRSFGAGGDGYVPGDGVGALLLKPLARAISDGDYIYGIIKSTSINHGGKTNGYTVPNPRAQSSLIAEGLRKANIDPATISYFETHGTGTALGDPIELRGLTTAFAGTSEVQFCSIGSVKSNIGHLESAAGFAGIAKVLLQMRHRQIAPSLHAETLNPNLDFSNTPFFVQQQLAPWKAPVLERDGERIIVPLRAGISSFGAGGANGFVLLEEFTAARTVPVPKDGEFLIPLSAPSKERLKACAQELHEFLEWELGSAKGETEKPALLENMVTREVLAATSEMLNVNEVLLDADDHFQDYDLNENHYKLLAEKLDQTFGITIPTSTLISFDTPLRLSRYIVQELSGGHAAYTAIDRIAYTLQTGREHMQERLAIIAASSAGLLEQLRTFLRDEKAGGIFTGNIATLKDENVRDDGFVNNLLEGRKLQKLADIWCRGINIDWKNLYNGIKPVKIPLPGYAFAKERCWVSDPTNFSYTKRRQLHPLVHSVDTLATLSMGLTYQTSFAVTDRLIRDHISNGIAVLNAGTILATLLAAATVTKQGIIKLESVQLDDHSISNADLSLRTKVSAQGESFILELSTNNKAIAGAQASYNNKGESAQMAIKEIQGRYDQFAARDYFYNELLQRGTAYGSYFKIFRNVAFSASGAMGHYLLSTAPVSEPYCHPAILQGIFQLIGFASDGSETCRYVTNLFMDEIPGQEGYVQVTKNSDSSWSAIVMNEKGRVSLRAEGIATAGNELDALDRFFYKPVWKRLEITSEDLLTPGSRIKRNILIVYPQEAGKLKEQLMELLYYCNFYEILLGQETQVISEKSWELGVDHTESIAGCLKHISNLQEVYFLGGIQEQKEDADAGYLERMQKQGIIALMHLVKGLFEKMKDDAIVLKVVTNNLYSISEDERPYPYSACVAGFAKTIEKEFPKINTQLVDIDLFAGSAETVVLESIAVARHGLKEWALRKGSHYQRKLLPAPIAPAQQTAFRTKGVYLMAGGSGNVGYKLSCYLAGHYQAHIIWTGRSAMNEGIREKEEQLAKLGGKLSYFQVDLKDIAGFTRCVDEITRNIGQINGIFHSAMAFDFTRISQLTKESLSEMLKAKVQGSMTLLLAFRKHPLDFMTFFSSGEAFVGNTGWSAYAAACNFKDTIAQYMRQLVPFPVHVINWGFWEGNSRGNEAILREKGIYPITAKQGMEVVERVAASSITQTLALNVDDAVLQLMGVELPSANRPFPKNEDKPAPQKMGVAETAPPAAKPAAAAALPEASYQLVCDYLVSVLSKVLKIDSSNIDIEADLANYGVDSLIVINIHKAMEETLGTLPATLMLNFPTISEIAGYLLEQHKEAVQSTLLPDAFATVNDGEEQPGNEEVQMIWPVTDGEEDDAARGVFEVVRVIPASEAGDFLENYGRQFREGTLNNASDRKLYNIFPWHLVHGNLVQLMVTTSNGKKVEVILSGKGSPILFIPPVALTAPVWYNQFMSMTNKHCVTVIHAPGYGLSETIRENNTKGVAEVYAEVIGLLYPGQPVHLIASCFGTIAAQYLASHNADQVASLTLVGGFYDNIGIPDIDPEKLAIDELFALVQKVSGSLKADFDNVLAHLPDTEEEAKRRNQVQRFADLLLNSQCANPLVAMKYLNELLTLFTLPWMPMIEVPTLCIYGNYDTVVDPKASRVLHEGIAHSRLIEIKGAGHYPFLTHDDQFNDLLNAFLDEQKASMQHIPNSPTKIKA</sequence>
<dbReference type="InterPro" id="IPR009081">
    <property type="entry name" value="PP-bd_ACP"/>
</dbReference>
<evidence type="ECO:0008006" key="14">
    <source>
        <dbReference type="Google" id="ProtNLM"/>
    </source>
</evidence>
<dbReference type="Proteomes" id="UP001501175">
    <property type="component" value="Unassembled WGS sequence"/>
</dbReference>
<comment type="caution">
    <text evidence="12">The sequence shown here is derived from an EMBL/GenBank/DDBJ whole genome shotgun (WGS) entry which is preliminary data.</text>
</comment>
<dbReference type="SUPFAM" id="SSF51735">
    <property type="entry name" value="NAD(P)-binding Rossmann-fold domains"/>
    <property type="match status" value="2"/>
</dbReference>
<dbReference type="CDD" id="cd00833">
    <property type="entry name" value="PKS"/>
    <property type="match status" value="1"/>
</dbReference>
<dbReference type="InterPro" id="IPR029058">
    <property type="entry name" value="AB_hydrolase_fold"/>
</dbReference>
<proteinExistence type="predicted"/>
<dbReference type="Gene3D" id="1.10.1200.10">
    <property type="entry name" value="ACP-like"/>
    <property type="match status" value="2"/>
</dbReference>
<dbReference type="Gene3D" id="3.30.70.3290">
    <property type="match status" value="1"/>
</dbReference>
<dbReference type="Pfam" id="PF21394">
    <property type="entry name" value="Beta-ketacyl_N"/>
    <property type="match status" value="1"/>
</dbReference>
<dbReference type="Pfam" id="PF22336">
    <property type="entry name" value="RhiE-like_linker"/>
    <property type="match status" value="1"/>
</dbReference>
<dbReference type="SMART" id="SM00825">
    <property type="entry name" value="PKS_KS"/>
    <property type="match status" value="1"/>
</dbReference>
<keyword evidence="3" id="KW-0596">Phosphopantetheine</keyword>
<dbReference type="SUPFAM" id="SSF47336">
    <property type="entry name" value="ACP-like"/>
    <property type="match status" value="3"/>
</dbReference>
<dbReference type="InterPro" id="IPR057326">
    <property type="entry name" value="KR_dom"/>
</dbReference>
<dbReference type="PANTHER" id="PTHR43775">
    <property type="entry name" value="FATTY ACID SYNTHASE"/>
    <property type="match status" value="1"/>
</dbReference>
<dbReference type="InterPro" id="IPR036291">
    <property type="entry name" value="NAD(P)-bd_dom_sf"/>
</dbReference>
<reference evidence="13" key="1">
    <citation type="journal article" date="2019" name="Int. J. Syst. Evol. Microbiol.">
        <title>The Global Catalogue of Microorganisms (GCM) 10K type strain sequencing project: providing services to taxonomists for standard genome sequencing and annotation.</title>
        <authorList>
            <consortium name="The Broad Institute Genomics Platform"/>
            <consortium name="The Broad Institute Genome Sequencing Center for Infectious Disease"/>
            <person name="Wu L."/>
            <person name="Ma J."/>
        </authorList>
    </citation>
    <scope>NUCLEOTIDE SEQUENCE [LARGE SCALE GENOMIC DNA]</scope>
    <source>
        <strain evidence="13">JCM 17927</strain>
    </source>
</reference>
<dbReference type="SUPFAM" id="SSF53474">
    <property type="entry name" value="alpha/beta-Hydrolases"/>
    <property type="match status" value="1"/>
</dbReference>
<dbReference type="Gene3D" id="3.40.50.1820">
    <property type="entry name" value="alpha/beta hydrolase"/>
    <property type="match status" value="1"/>
</dbReference>
<dbReference type="Pfam" id="PF00109">
    <property type="entry name" value="ketoacyl-synt"/>
    <property type="match status" value="1"/>
</dbReference>
<dbReference type="InterPro" id="IPR036736">
    <property type="entry name" value="ACP-like_sf"/>
</dbReference>
<dbReference type="InterPro" id="IPR016039">
    <property type="entry name" value="Thiolase-like"/>
</dbReference>
<evidence type="ECO:0000259" key="10">
    <source>
        <dbReference type="PROSITE" id="PS52004"/>
    </source>
</evidence>
<dbReference type="InterPro" id="IPR000073">
    <property type="entry name" value="AB_hydrolase_1"/>
</dbReference>
<dbReference type="InterPro" id="IPR020841">
    <property type="entry name" value="PKS_Beta-ketoAc_synthase_dom"/>
</dbReference>
<dbReference type="Pfam" id="PF08659">
    <property type="entry name" value="KR"/>
    <property type="match status" value="1"/>
</dbReference>
<dbReference type="Gene3D" id="3.40.50.720">
    <property type="entry name" value="NAD(P)-binding Rossmann-like Domain"/>
    <property type="match status" value="1"/>
</dbReference>
<organism evidence="12 13">
    <name type="scientific">Nibrella saemangeumensis</name>
    <dbReference type="NCBI Taxonomy" id="1084526"/>
    <lineage>
        <taxon>Bacteria</taxon>
        <taxon>Pseudomonadati</taxon>
        <taxon>Bacteroidota</taxon>
        <taxon>Cytophagia</taxon>
        <taxon>Cytophagales</taxon>
        <taxon>Spirosomataceae</taxon>
        <taxon>Nibrella</taxon>
    </lineage>
</organism>
<dbReference type="SMART" id="SM00823">
    <property type="entry name" value="PKS_PP"/>
    <property type="match status" value="2"/>
</dbReference>
<evidence type="ECO:0000256" key="2">
    <source>
        <dbReference type="ARBA" id="ARBA00004792"/>
    </source>
</evidence>
<dbReference type="PROSITE" id="PS52004">
    <property type="entry name" value="KS3_2"/>
    <property type="match status" value="1"/>
</dbReference>
<protein>
    <recommendedName>
        <fullName evidence="14">Polyketide synthase</fullName>
    </recommendedName>
</protein>
<name>A0ABP8N846_9BACT</name>
<evidence type="ECO:0000256" key="1">
    <source>
        <dbReference type="ARBA" id="ARBA00004496"/>
    </source>
</evidence>
<dbReference type="SMART" id="SM00822">
    <property type="entry name" value="PKS_KR"/>
    <property type="match status" value="1"/>
</dbReference>
<evidence type="ECO:0000259" key="9">
    <source>
        <dbReference type="PROSITE" id="PS50075"/>
    </source>
</evidence>
<feature type="region of interest" description="C-terminal hotdog fold" evidence="8">
    <location>
        <begin position="961"/>
        <end position="1105"/>
    </location>
</feature>
<feature type="domain" description="Carrier" evidence="9">
    <location>
        <begin position="4"/>
        <end position="80"/>
    </location>
</feature>
<gene>
    <name evidence="12" type="ORF">GCM10023189_40290</name>
</gene>
<accession>A0ABP8N846</accession>
<keyword evidence="4" id="KW-0963">Cytoplasm</keyword>